<accession>A0ABQ9U8H3</accession>
<comment type="caution">
    <text evidence="1">The sequence shown here is derived from an EMBL/GenBank/DDBJ whole genome shotgun (WGS) entry which is preliminary data.</text>
</comment>
<dbReference type="EMBL" id="JASSZA010000015">
    <property type="protein sequence ID" value="KAK2093359.1"/>
    <property type="molecule type" value="Genomic_DNA"/>
</dbReference>
<organism evidence="1 2">
    <name type="scientific">Saguinus oedipus</name>
    <name type="common">Cotton-top tamarin</name>
    <name type="synonym">Oedipomidas oedipus</name>
    <dbReference type="NCBI Taxonomy" id="9490"/>
    <lineage>
        <taxon>Eukaryota</taxon>
        <taxon>Metazoa</taxon>
        <taxon>Chordata</taxon>
        <taxon>Craniata</taxon>
        <taxon>Vertebrata</taxon>
        <taxon>Euteleostomi</taxon>
        <taxon>Mammalia</taxon>
        <taxon>Eutheria</taxon>
        <taxon>Euarchontoglires</taxon>
        <taxon>Primates</taxon>
        <taxon>Haplorrhini</taxon>
        <taxon>Platyrrhini</taxon>
        <taxon>Cebidae</taxon>
        <taxon>Callitrichinae</taxon>
        <taxon>Saguinus</taxon>
    </lineage>
</organism>
<sequence length="130" mass="14221">MYGEQEAKCIGLMQRSLVIVGMRAMDPSDHPLNPSLFPGLRALAPGRTTEVEKLNDKIFVAREAQVDIMLWSIFSRWMAPGAKNKPINVKDSDSISVLENVVGMRDLTAPSATGKAGLMRSPHGDAWILS</sequence>
<reference evidence="1 2" key="1">
    <citation type="submission" date="2023-05" db="EMBL/GenBank/DDBJ databases">
        <title>B98-5 Cell Line De Novo Hybrid Assembly: An Optical Mapping Approach.</title>
        <authorList>
            <person name="Kananen K."/>
            <person name="Auerbach J.A."/>
            <person name="Kautto E."/>
            <person name="Blachly J.S."/>
        </authorList>
    </citation>
    <scope>NUCLEOTIDE SEQUENCE [LARGE SCALE GENOMIC DNA]</scope>
    <source>
        <strain evidence="1">B95-8</strain>
        <tissue evidence="1">Cell line</tissue>
    </source>
</reference>
<protein>
    <submittedName>
        <fullName evidence="1">Uncharacterized protein</fullName>
    </submittedName>
</protein>
<dbReference type="Proteomes" id="UP001266305">
    <property type="component" value="Unassembled WGS sequence"/>
</dbReference>
<evidence type="ECO:0000313" key="1">
    <source>
        <dbReference type="EMBL" id="KAK2093359.1"/>
    </source>
</evidence>
<proteinExistence type="predicted"/>
<name>A0ABQ9U8H3_SAGOE</name>
<evidence type="ECO:0000313" key="2">
    <source>
        <dbReference type="Proteomes" id="UP001266305"/>
    </source>
</evidence>
<keyword evidence="2" id="KW-1185">Reference proteome</keyword>
<gene>
    <name evidence="1" type="ORF">P7K49_029888</name>
</gene>